<dbReference type="FunFam" id="3.60.20.30:FF:000001">
    <property type="entry name" value="Isoaspartyl peptidase/L-asparaginase"/>
    <property type="match status" value="1"/>
</dbReference>
<dbReference type="CDD" id="cd04701">
    <property type="entry name" value="Asparaginase_2"/>
    <property type="match status" value="1"/>
</dbReference>
<dbReference type="InterPro" id="IPR000246">
    <property type="entry name" value="Peptidase_T2"/>
</dbReference>
<evidence type="ECO:0000313" key="9">
    <source>
        <dbReference type="Proteomes" id="UP000199514"/>
    </source>
</evidence>
<evidence type="ECO:0000256" key="3">
    <source>
        <dbReference type="ARBA" id="ARBA00022813"/>
    </source>
</evidence>
<evidence type="ECO:0000313" key="8">
    <source>
        <dbReference type="EMBL" id="SFB77963.1"/>
    </source>
</evidence>
<dbReference type="GO" id="GO:0008233">
    <property type="term" value="F:peptidase activity"/>
    <property type="evidence" value="ECO:0007669"/>
    <property type="project" value="UniProtKB-KW"/>
</dbReference>
<dbReference type="AlphaFoldDB" id="A0A1I1DZE4"/>
<dbReference type="Pfam" id="PF01112">
    <property type="entry name" value="Asparaginase_2"/>
    <property type="match status" value="1"/>
</dbReference>
<dbReference type="Gene3D" id="3.60.20.30">
    <property type="entry name" value="(Glycosyl)asparaginase"/>
    <property type="match status" value="1"/>
</dbReference>
<gene>
    <name evidence="8" type="ORF">SAMN05421780_101443</name>
</gene>
<dbReference type="GO" id="GO:0016811">
    <property type="term" value="F:hydrolase activity, acting on carbon-nitrogen (but not peptide) bonds, in linear amides"/>
    <property type="evidence" value="ECO:0007669"/>
    <property type="project" value="UniProtKB-ARBA"/>
</dbReference>
<evidence type="ECO:0000256" key="1">
    <source>
        <dbReference type="ARBA" id="ARBA00022670"/>
    </source>
</evidence>
<organism evidence="8 9">
    <name type="scientific">Flexibacter flexilis DSM 6793</name>
    <dbReference type="NCBI Taxonomy" id="927664"/>
    <lineage>
        <taxon>Bacteria</taxon>
        <taxon>Pseudomonadati</taxon>
        <taxon>Bacteroidota</taxon>
        <taxon>Cytophagia</taxon>
        <taxon>Cytophagales</taxon>
        <taxon>Flexibacteraceae</taxon>
        <taxon>Flexibacter</taxon>
    </lineage>
</organism>
<dbReference type="PANTHER" id="PTHR10188">
    <property type="entry name" value="L-ASPARAGINASE"/>
    <property type="match status" value="1"/>
</dbReference>
<keyword evidence="1" id="KW-0645">Protease</keyword>
<keyword evidence="9" id="KW-1185">Reference proteome</keyword>
<dbReference type="RefSeq" id="WP_091506542.1">
    <property type="nucleotide sequence ID" value="NZ_FOLE01000001.1"/>
</dbReference>
<evidence type="ECO:0000256" key="4">
    <source>
        <dbReference type="ARBA" id="ARBA00069124"/>
    </source>
</evidence>
<reference evidence="8 9" key="1">
    <citation type="submission" date="2016-10" db="EMBL/GenBank/DDBJ databases">
        <authorList>
            <person name="de Groot N.N."/>
        </authorList>
    </citation>
    <scope>NUCLEOTIDE SEQUENCE [LARGE SCALE GENOMIC DNA]</scope>
    <source>
        <strain evidence="8 9">DSM 6793</strain>
    </source>
</reference>
<name>A0A1I1DZE4_9BACT</name>
<accession>A0A1I1DZE4</accession>
<keyword evidence="2" id="KW-0378">Hydrolase</keyword>
<dbReference type="STRING" id="927664.SAMN05421780_101443"/>
<dbReference type="PANTHER" id="PTHR10188:SF6">
    <property type="entry name" value="N(4)-(BETA-N-ACETYLGLUCOSAMINYL)-L-ASPARAGINASE"/>
    <property type="match status" value="1"/>
</dbReference>
<dbReference type="SUPFAM" id="SSF56235">
    <property type="entry name" value="N-terminal nucleophile aminohydrolases (Ntn hydrolases)"/>
    <property type="match status" value="1"/>
</dbReference>
<evidence type="ECO:0000256" key="2">
    <source>
        <dbReference type="ARBA" id="ARBA00022801"/>
    </source>
</evidence>
<dbReference type="Proteomes" id="UP000199514">
    <property type="component" value="Unassembled WGS sequence"/>
</dbReference>
<keyword evidence="3" id="KW-0068">Autocatalytic cleavage</keyword>
<sequence length="318" mass="33650">MIKLAIHGGAGTILKSQMTAEKEQAYREALAASLQAGYAVLKSGGTSLQAVEAAVVSLEDSPLFNAGKGAVFTHDKTHELDAAIMEGLTHRAGAVAGVSNIKNPIVAAHRVMTHSEHVLLMGKGAEAFAQIQNLDIVEPSYFDTDFRLQQLMAIIDSEKAILDHDGAQENQNSAQENGEKKFGTVGAVALDQYGNLVAATSTGGMTNKRYGRVGDTPIIGAGTYADNATCAVSATGHGEFFIRYAVAYDIVALMRYQNLSVQEAATQVIQKLATIEPDTGGVIAIDRHGNVAFPFNTEGMYRGYIGEDGVAHTGIYGE</sequence>
<dbReference type="GO" id="GO:0006508">
    <property type="term" value="P:proteolysis"/>
    <property type="evidence" value="ECO:0007669"/>
    <property type="project" value="UniProtKB-KW"/>
</dbReference>
<evidence type="ECO:0000256" key="6">
    <source>
        <dbReference type="PIRSR" id="PIRSR600246-2"/>
    </source>
</evidence>
<dbReference type="OrthoDB" id="9780217at2"/>
<protein>
    <recommendedName>
        <fullName evidence="4">Isoaspartyl peptidase</fullName>
    </recommendedName>
</protein>
<evidence type="ECO:0000256" key="7">
    <source>
        <dbReference type="PIRSR" id="PIRSR600246-3"/>
    </source>
</evidence>
<dbReference type="InterPro" id="IPR029055">
    <property type="entry name" value="Ntn_hydrolases_N"/>
</dbReference>
<proteinExistence type="predicted"/>
<dbReference type="EMBL" id="FOLE01000001">
    <property type="protein sequence ID" value="SFB77963.1"/>
    <property type="molecule type" value="Genomic_DNA"/>
</dbReference>
<feature type="binding site" evidence="6">
    <location>
        <begin position="235"/>
        <end position="238"/>
    </location>
    <ligand>
        <name>substrate</name>
    </ligand>
</feature>
<feature type="binding site" evidence="6">
    <location>
        <begin position="212"/>
        <end position="215"/>
    </location>
    <ligand>
        <name>substrate</name>
    </ligand>
</feature>
<evidence type="ECO:0000256" key="5">
    <source>
        <dbReference type="PIRSR" id="PIRSR600246-1"/>
    </source>
</evidence>
<feature type="active site" description="Nucleophile" evidence="5">
    <location>
        <position position="184"/>
    </location>
</feature>
<feature type="site" description="Cleavage; by autolysis" evidence="7">
    <location>
        <begin position="183"/>
        <end position="184"/>
    </location>
</feature>